<dbReference type="Gene3D" id="3.30.160.540">
    <property type="match status" value="1"/>
</dbReference>
<dbReference type="InterPro" id="IPR016098">
    <property type="entry name" value="CAP/MinC_C"/>
</dbReference>
<evidence type="ECO:0000256" key="5">
    <source>
        <dbReference type="ARBA" id="ARBA00046874"/>
    </source>
</evidence>
<dbReference type="PANTHER" id="PTHR34108:SF1">
    <property type="entry name" value="SEPTUM SITE-DETERMINING PROTEIN MINC"/>
    <property type="match status" value="1"/>
</dbReference>
<evidence type="ECO:0000259" key="6">
    <source>
        <dbReference type="Pfam" id="PF03775"/>
    </source>
</evidence>
<dbReference type="Pfam" id="PF22642">
    <property type="entry name" value="MinC_N_1"/>
    <property type="match status" value="1"/>
</dbReference>
<accession>A0A7X2XWL0</accession>
<keyword evidence="3" id="KW-0717">Septation</keyword>
<sequence length="220" mass="24704">MQAVVLRGNQDGYQIVLDQAAGFEEIKEKLRELLDNLATDSPVTDKISFDVLSPKRLLTADQHQQLEAIFGTYDHFQIHKVIPDVMTIEDATRLKEQENVHLATQTIRNGQTLEMKGDVLYFGVINEGGRLLTTGNIYVMGRVLGILQAGYPSSEDKIVIGDFHRAQQIRIGEQINIVEPDEVPDDAQTVAYVNDLHVLEYGQLSELKTINPKMYHQMGG</sequence>
<evidence type="ECO:0000256" key="4">
    <source>
        <dbReference type="ARBA" id="ARBA00023306"/>
    </source>
</evidence>
<evidence type="ECO:0000256" key="2">
    <source>
        <dbReference type="ARBA" id="ARBA00022618"/>
    </source>
</evidence>
<dbReference type="InterPro" id="IPR005526">
    <property type="entry name" value="Septum_form_inhib_MinC_C"/>
</dbReference>
<dbReference type="InterPro" id="IPR055219">
    <property type="entry name" value="MinC_N_1"/>
</dbReference>
<evidence type="ECO:0000259" key="7">
    <source>
        <dbReference type="Pfam" id="PF22642"/>
    </source>
</evidence>
<name>A0A7X2XWL0_9LACO</name>
<organism evidence="8 9">
    <name type="scientific">Secundilactobacillus folii</name>
    <dbReference type="NCBI Taxonomy" id="2678357"/>
    <lineage>
        <taxon>Bacteria</taxon>
        <taxon>Bacillati</taxon>
        <taxon>Bacillota</taxon>
        <taxon>Bacilli</taxon>
        <taxon>Lactobacillales</taxon>
        <taxon>Lactobacillaceae</taxon>
        <taxon>Secundilactobacillus</taxon>
    </lineage>
</organism>
<comment type="similarity">
    <text evidence="1">Belongs to the MinC family.</text>
</comment>
<evidence type="ECO:0000313" key="9">
    <source>
        <dbReference type="Proteomes" id="UP000466388"/>
    </source>
</evidence>
<dbReference type="GO" id="GO:0000917">
    <property type="term" value="P:division septum assembly"/>
    <property type="evidence" value="ECO:0007669"/>
    <property type="project" value="UniProtKB-KW"/>
</dbReference>
<evidence type="ECO:0000256" key="3">
    <source>
        <dbReference type="ARBA" id="ARBA00023210"/>
    </source>
</evidence>
<dbReference type="RefSeq" id="WP_155432266.1">
    <property type="nucleotide sequence ID" value="NZ_WNJO01000014.1"/>
</dbReference>
<feature type="domain" description="Septum formation inhibitor MinC C-terminal" evidence="6">
    <location>
        <begin position="104"/>
        <end position="193"/>
    </location>
</feature>
<keyword evidence="4" id="KW-0131">Cell cycle</keyword>
<feature type="domain" description="Septum site-determining protein MinC N-terminal" evidence="7">
    <location>
        <begin position="4"/>
        <end position="81"/>
    </location>
</feature>
<dbReference type="GO" id="GO:0000902">
    <property type="term" value="P:cell morphogenesis"/>
    <property type="evidence" value="ECO:0007669"/>
    <property type="project" value="InterPro"/>
</dbReference>
<reference evidence="8 9" key="1">
    <citation type="submission" date="2019-11" db="EMBL/GenBank/DDBJ databases">
        <title>Lactobacillus sp. nov. CRM56-3, isolated from fermented tea leaves.</title>
        <authorList>
            <person name="Phuengjayaem S."/>
            <person name="Tanasupawat S."/>
        </authorList>
    </citation>
    <scope>NUCLEOTIDE SEQUENCE [LARGE SCALE GENOMIC DNA]</scope>
    <source>
        <strain evidence="8 9">CRM56-3</strain>
    </source>
</reference>
<evidence type="ECO:0000313" key="8">
    <source>
        <dbReference type="EMBL" id="MTV83002.1"/>
    </source>
</evidence>
<dbReference type="Proteomes" id="UP000466388">
    <property type="component" value="Unassembled WGS sequence"/>
</dbReference>
<protein>
    <submittedName>
        <fullName evidence="8">Cell division inhibitor</fullName>
    </submittedName>
</protein>
<gene>
    <name evidence="8" type="ORF">GM612_10225</name>
</gene>
<dbReference type="SUPFAM" id="SSF63848">
    <property type="entry name" value="Cell-division inhibitor MinC, C-terminal domain"/>
    <property type="match status" value="1"/>
</dbReference>
<comment type="subunit">
    <text evidence="5">Interacts with MinD and FtsZ.</text>
</comment>
<dbReference type="InterPro" id="IPR036145">
    <property type="entry name" value="MinC_C_sf"/>
</dbReference>
<evidence type="ECO:0000256" key="1">
    <source>
        <dbReference type="ARBA" id="ARBA00006291"/>
    </source>
</evidence>
<keyword evidence="2" id="KW-0132">Cell division</keyword>
<dbReference type="PANTHER" id="PTHR34108">
    <property type="entry name" value="SEPTUM SITE-DETERMINING PROTEIN MINC"/>
    <property type="match status" value="1"/>
</dbReference>
<dbReference type="GO" id="GO:1901891">
    <property type="term" value="P:regulation of cell septum assembly"/>
    <property type="evidence" value="ECO:0007669"/>
    <property type="project" value="InterPro"/>
</dbReference>
<comment type="caution">
    <text evidence="8">The sequence shown here is derived from an EMBL/GenBank/DDBJ whole genome shotgun (WGS) entry which is preliminary data.</text>
</comment>
<keyword evidence="9" id="KW-1185">Reference proteome</keyword>
<dbReference type="EMBL" id="WNJO01000014">
    <property type="protein sequence ID" value="MTV83002.1"/>
    <property type="molecule type" value="Genomic_DNA"/>
</dbReference>
<dbReference type="InterPro" id="IPR013033">
    <property type="entry name" value="MinC"/>
</dbReference>
<dbReference type="Pfam" id="PF03775">
    <property type="entry name" value="MinC_C"/>
    <property type="match status" value="1"/>
</dbReference>
<dbReference type="AlphaFoldDB" id="A0A7X2XWL0"/>
<dbReference type="Gene3D" id="2.160.20.70">
    <property type="match status" value="1"/>
</dbReference>
<proteinExistence type="inferred from homology"/>